<keyword evidence="2" id="KW-0238">DNA-binding</keyword>
<dbReference type="SUPFAM" id="SSF46785">
    <property type="entry name" value="Winged helix' DNA-binding domain"/>
    <property type="match status" value="1"/>
</dbReference>
<sequence length="101" mass="11565">MKVLEVIKSISNQTRLDILNWLKDPFANFPAEELADYNPELGVCVSDIAKKAEMSIPTVSVYLKNMATADVLIATRKDQWTYYKRNEKAIKEFAQLLIDNL</sequence>
<dbReference type="Gene3D" id="1.10.10.10">
    <property type="entry name" value="Winged helix-like DNA-binding domain superfamily/Winged helix DNA-binding domain"/>
    <property type="match status" value="1"/>
</dbReference>
<protein>
    <submittedName>
        <fullName evidence="5">Winged helix-turn-helix domain-containing protein</fullName>
    </submittedName>
</protein>
<keyword evidence="6" id="KW-1185">Reference proteome</keyword>
<reference evidence="6" key="1">
    <citation type="journal article" date="2019" name="Int. J. Syst. Evol. Microbiol.">
        <title>The Global Catalogue of Microorganisms (GCM) 10K type strain sequencing project: providing services to taxonomists for standard genome sequencing and annotation.</title>
        <authorList>
            <consortium name="The Broad Institute Genomics Platform"/>
            <consortium name="The Broad Institute Genome Sequencing Center for Infectious Disease"/>
            <person name="Wu L."/>
            <person name="Ma J."/>
        </authorList>
    </citation>
    <scope>NUCLEOTIDE SEQUENCE [LARGE SCALE GENOMIC DNA]</scope>
    <source>
        <strain evidence="6">JCM 18283</strain>
    </source>
</reference>
<evidence type="ECO:0000313" key="6">
    <source>
        <dbReference type="Proteomes" id="UP001501436"/>
    </source>
</evidence>
<dbReference type="EMBL" id="BAABJI010000002">
    <property type="protein sequence ID" value="GAA4915029.1"/>
    <property type="molecule type" value="Genomic_DNA"/>
</dbReference>
<gene>
    <name evidence="5" type="ORF">GCM10023313_18050</name>
</gene>
<dbReference type="CDD" id="cd00090">
    <property type="entry name" value="HTH_ARSR"/>
    <property type="match status" value="1"/>
</dbReference>
<dbReference type="PROSITE" id="PS50987">
    <property type="entry name" value="HTH_ARSR_2"/>
    <property type="match status" value="1"/>
</dbReference>
<organism evidence="5 6">
    <name type="scientific">Mucilaginibacter defluvii</name>
    <dbReference type="NCBI Taxonomy" id="1196019"/>
    <lineage>
        <taxon>Bacteria</taxon>
        <taxon>Pseudomonadati</taxon>
        <taxon>Bacteroidota</taxon>
        <taxon>Sphingobacteriia</taxon>
        <taxon>Sphingobacteriales</taxon>
        <taxon>Sphingobacteriaceae</taxon>
        <taxon>Mucilaginibacter</taxon>
    </lineage>
</organism>
<comment type="caution">
    <text evidence="5">The sequence shown here is derived from an EMBL/GenBank/DDBJ whole genome shotgun (WGS) entry which is preliminary data.</text>
</comment>
<dbReference type="InterPro" id="IPR011991">
    <property type="entry name" value="ArsR-like_HTH"/>
</dbReference>
<dbReference type="InterPro" id="IPR051081">
    <property type="entry name" value="HTH_MetalResp_TranReg"/>
</dbReference>
<dbReference type="SMART" id="SM00418">
    <property type="entry name" value="HTH_ARSR"/>
    <property type="match status" value="1"/>
</dbReference>
<evidence type="ECO:0000256" key="1">
    <source>
        <dbReference type="ARBA" id="ARBA00023015"/>
    </source>
</evidence>
<keyword evidence="1" id="KW-0805">Transcription regulation</keyword>
<feature type="domain" description="HTH arsR-type" evidence="4">
    <location>
        <begin position="1"/>
        <end position="101"/>
    </location>
</feature>
<evidence type="ECO:0000313" key="5">
    <source>
        <dbReference type="EMBL" id="GAA4915029.1"/>
    </source>
</evidence>
<proteinExistence type="predicted"/>
<dbReference type="RefSeq" id="WP_345330856.1">
    <property type="nucleotide sequence ID" value="NZ_BAABJI010000002.1"/>
</dbReference>
<dbReference type="InterPro" id="IPR036388">
    <property type="entry name" value="WH-like_DNA-bd_sf"/>
</dbReference>
<evidence type="ECO:0000256" key="3">
    <source>
        <dbReference type="ARBA" id="ARBA00023163"/>
    </source>
</evidence>
<dbReference type="PANTHER" id="PTHR33154">
    <property type="entry name" value="TRANSCRIPTIONAL REGULATOR, ARSR FAMILY"/>
    <property type="match status" value="1"/>
</dbReference>
<dbReference type="InterPro" id="IPR036390">
    <property type="entry name" value="WH_DNA-bd_sf"/>
</dbReference>
<evidence type="ECO:0000259" key="4">
    <source>
        <dbReference type="PROSITE" id="PS50987"/>
    </source>
</evidence>
<accession>A0ABP9FTC2</accession>
<dbReference type="InterPro" id="IPR001845">
    <property type="entry name" value="HTH_ArsR_DNA-bd_dom"/>
</dbReference>
<evidence type="ECO:0000256" key="2">
    <source>
        <dbReference type="ARBA" id="ARBA00023125"/>
    </source>
</evidence>
<keyword evidence="3" id="KW-0804">Transcription</keyword>
<name>A0ABP9FTC2_9SPHI</name>
<dbReference type="Proteomes" id="UP001501436">
    <property type="component" value="Unassembled WGS sequence"/>
</dbReference>
<dbReference type="PANTHER" id="PTHR33154:SF33">
    <property type="entry name" value="TRANSCRIPTIONAL REPRESSOR SDPR"/>
    <property type="match status" value="1"/>
</dbReference>